<dbReference type="SUPFAM" id="SSF51338">
    <property type="entry name" value="Composite domain of metallo-dependent hydrolases"/>
    <property type="match status" value="1"/>
</dbReference>
<dbReference type="Proteomes" id="UP001182247">
    <property type="component" value="Unassembled WGS sequence"/>
</dbReference>
<dbReference type="Gene3D" id="3.20.20.140">
    <property type="entry name" value="Metal-dependent hydrolases"/>
    <property type="match status" value="1"/>
</dbReference>
<evidence type="ECO:0000256" key="8">
    <source>
        <dbReference type="HAMAP-Rule" id="MF_01518"/>
    </source>
</evidence>
<dbReference type="InterPro" id="IPR026912">
    <property type="entry name" value="Adenine_deam_C"/>
</dbReference>
<evidence type="ECO:0000256" key="4">
    <source>
        <dbReference type="ARBA" id="ARBA00022801"/>
    </source>
</evidence>
<dbReference type="EMBL" id="PKLF01000002">
    <property type="protein sequence ID" value="MBE8611278.1"/>
    <property type="molecule type" value="Genomic_DNA"/>
</dbReference>
<dbReference type="InterPro" id="IPR006679">
    <property type="entry name" value="Adenine_deam"/>
</dbReference>
<dbReference type="HAMAP" id="MF_01518">
    <property type="entry name" value="Adenine_deamin"/>
    <property type="match status" value="1"/>
</dbReference>
<dbReference type="Gene3D" id="2.30.40.10">
    <property type="entry name" value="Urease, subunit C, domain 1"/>
    <property type="match status" value="1"/>
</dbReference>
<comment type="cofactor">
    <cofactor evidence="1 8">
        <name>Mn(2+)</name>
        <dbReference type="ChEBI" id="CHEBI:29035"/>
    </cofactor>
</comment>
<dbReference type="FunFam" id="3.20.20.140:FF:000016">
    <property type="entry name" value="Adenine deaminase"/>
    <property type="match status" value="1"/>
</dbReference>
<comment type="similarity">
    <text evidence="2 8">Belongs to the metallo-dependent hydrolases superfamily. Adenine deaminase family.</text>
</comment>
<evidence type="ECO:0000256" key="1">
    <source>
        <dbReference type="ARBA" id="ARBA00001936"/>
    </source>
</evidence>
<dbReference type="RefSeq" id="WP_004236781.1">
    <property type="nucleotide sequence ID" value="NZ_ABGYJJ040000001.1"/>
</dbReference>
<evidence type="ECO:0000313" key="12">
    <source>
        <dbReference type="EMBL" id="MDS0898882.1"/>
    </source>
</evidence>
<dbReference type="GO" id="GO:0000034">
    <property type="term" value="F:adenine deaminase activity"/>
    <property type="evidence" value="ECO:0007669"/>
    <property type="project" value="UniProtKB-UniRule"/>
</dbReference>
<evidence type="ECO:0000256" key="7">
    <source>
        <dbReference type="ARBA" id="ARBA00069718"/>
    </source>
</evidence>
<dbReference type="EMBL" id="JAPKIY010000019">
    <property type="protein sequence ID" value="MDS0898882.1"/>
    <property type="molecule type" value="Genomic_DNA"/>
</dbReference>
<dbReference type="InterPro" id="IPR032466">
    <property type="entry name" value="Metal_Hydrolase"/>
</dbReference>
<dbReference type="GO" id="GO:0006146">
    <property type="term" value="P:adenine catabolic process"/>
    <property type="evidence" value="ECO:0007669"/>
    <property type="project" value="InterPro"/>
</dbReference>
<evidence type="ECO:0000259" key="9">
    <source>
        <dbReference type="Pfam" id="PF01979"/>
    </source>
</evidence>
<feature type="domain" description="Amidohydrolase-related" evidence="9">
    <location>
        <begin position="81"/>
        <end position="364"/>
    </location>
</feature>
<dbReference type="GeneID" id="93360861"/>
<dbReference type="InterPro" id="IPR011059">
    <property type="entry name" value="Metal-dep_hydrolase_composite"/>
</dbReference>
<protein>
    <recommendedName>
        <fullName evidence="7 8">Adenine deaminase</fullName>
        <shortName evidence="8">Adenase</shortName>
        <shortName evidence="8">Adenine aminase</shortName>
        <ecNumber evidence="3 8">3.5.4.2</ecNumber>
    </recommendedName>
</protein>
<feature type="domain" description="Adenine deaminase C-terminal" evidence="10">
    <location>
        <begin position="435"/>
        <end position="579"/>
    </location>
</feature>
<comment type="catalytic activity">
    <reaction evidence="6 8">
        <text>adenine + H2O + H(+) = hypoxanthine + NH4(+)</text>
        <dbReference type="Rhea" id="RHEA:23688"/>
        <dbReference type="ChEBI" id="CHEBI:15377"/>
        <dbReference type="ChEBI" id="CHEBI:15378"/>
        <dbReference type="ChEBI" id="CHEBI:16708"/>
        <dbReference type="ChEBI" id="CHEBI:17368"/>
        <dbReference type="ChEBI" id="CHEBI:28938"/>
        <dbReference type="EC" id="3.5.4.2"/>
    </reaction>
</comment>
<comment type="caution">
    <text evidence="11">The sequence shown here is derived from an EMBL/GenBank/DDBJ whole genome shotgun (WGS) entry which is preliminary data.</text>
</comment>
<reference evidence="12" key="2">
    <citation type="submission" date="2023-02" db="EMBL/GenBank/DDBJ databases">
        <title>Detection, antimicrobial susceptibility and genomic characterization of NDM-producing species of Morganellaceae, Yersiniaceae, and Enterobacteriaceae other than Klebsiella.</title>
        <authorList>
            <person name="Camargo C.H."/>
            <person name="Sacchi C.T."/>
            <person name="Campos K.R."/>
        </authorList>
    </citation>
    <scope>NUCLEOTIDE SEQUENCE</scope>
    <source>
        <strain evidence="12">1189_21</strain>
    </source>
</reference>
<reference evidence="11" key="1">
    <citation type="submission" date="2017-12" db="EMBL/GenBank/DDBJ databases">
        <title>Genome sequencing and analysis.</title>
        <authorList>
            <person name="Huang Y.-T."/>
        </authorList>
    </citation>
    <scope>NUCLEOTIDE SEQUENCE</scope>
    <source>
        <strain evidence="11">VGH116</strain>
    </source>
</reference>
<dbReference type="Proteomes" id="UP000650477">
    <property type="component" value="Unassembled WGS sequence"/>
</dbReference>
<dbReference type="Pfam" id="PF01979">
    <property type="entry name" value="Amidohydro_1"/>
    <property type="match status" value="1"/>
</dbReference>
<name>A0A2C5TKS3_MORMO</name>
<accession>A0A2C5TKS3</accession>
<keyword evidence="5 8" id="KW-0464">Manganese</keyword>
<evidence type="ECO:0000259" key="10">
    <source>
        <dbReference type="Pfam" id="PF13382"/>
    </source>
</evidence>
<evidence type="ECO:0000256" key="2">
    <source>
        <dbReference type="ARBA" id="ARBA00006773"/>
    </source>
</evidence>
<dbReference type="NCBIfam" id="TIGR01178">
    <property type="entry name" value="ade"/>
    <property type="match status" value="1"/>
</dbReference>
<organism evidence="11 13">
    <name type="scientific">Morganella morganii</name>
    <name type="common">Proteus morganii</name>
    <dbReference type="NCBI Taxonomy" id="582"/>
    <lineage>
        <taxon>Bacteria</taxon>
        <taxon>Pseudomonadati</taxon>
        <taxon>Pseudomonadota</taxon>
        <taxon>Gammaproteobacteria</taxon>
        <taxon>Enterobacterales</taxon>
        <taxon>Morganellaceae</taxon>
        <taxon>Morganella</taxon>
    </lineage>
</organism>
<dbReference type="CDD" id="cd01295">
    <property type="entry name" value="AdeC"/>
    <property type="match status" value="1"/>
</dbReference>
<dbReference type="SUPFAM" id="SSF51556">
    <property type="entry name" value="Metallo-dependent hydrolases"/>
    <property type="match status" value="1"/>
</dbReference>
<evidence type="ECO:0000256" key="5">
    <source>
        <dbReference type="ARBA" id="ARBA00023211"/>
    </source>
</evidence>
<dbReference type="AlphaFoldDB" id="A0A2C5TKS3"/>
<dbReference type="InterPro" id="IPR006680">
    <property type="entry name" value="Amidohydro-rel"/>
</dbReference>
<dbReference type="NCBIfam" id="NF007457">
    <property type="entry name" value="PRK10027.1"/>
    <property type="match status" value="1"/>
</dbReference>
<gene>
    <name evidence="8" type="primary">ade</name>
    <name evidence="12" type="synonym">adeD</name>
    <name evidence="11" type="ORF">CYG68_02445</name>
    <name evidence="12" type="ORF">OSC06_12955</name>
</gene>
<dbReference type="Pfam" id="PF13382">
    <property type="entry name" value="Adenine_deam_C"/>
    <property type="match status" value="1"/>
</dbReference>
<evidence type="ECO:0000256" key="3">
    <source>
        <dbReference type="ARBA" id="ARBA00012782"/>
    </source>
</evidence>
<comment type="subunit">
    <text evidence="8">Homodimer.</text>
</comment>
<keyword evidence="4 8" id="KW-0378">Hydrolase</keyword>
<evidence type="ECO:0000313" key="13">
    <source>
        <dbReference type="Proteomes" id="UP000650477"/>
    </source>
</evidence>
<dbReference type="PANTHER" id="PTHR11113">
    <property type="entry name" value="N-ACETYLGLUCOSAMINE-6-PHOSPHATE DEACETYLASE"/>
    <property type="match status" value="1"/>
</dbReference>
<dbReference type="PANTHER" id="PTHR11113:SF2">
    <property type="entry name" value="ADENINE DEAMINASE"/>
    <property type="match status" value="1"/>
</dbReference>
<dbReference type="EC" id="3.5.4.2" evidence="3 8"/>
<evidence type="ECO:0000313" key="11">
    <source>
        <dbReference type="EMBL" id="MBE8611278.1"/>
    </source>
</evidence>
<sequence>MNSEKNKRTCTRSREEMTTLLAVARSEAPADYRIDNVRILDLINGGEFPGPVVISGNAIAGVGTVYKDAPAHQVIDGKNAVVVPGFIDAHLHIESGMMTPVTFESATLPLGVTTIVCDPHEIVNVMGEEGIEWFLRCAEQAQQNQFVQVSSCVPALPGSDVNGADFPLTEMLKYKDHSHVLGLAEMMNFPAVIAGEAETLDKLDAFRDMTLDGHCPMVTGKDLNGYIAGGIENCHESHRYEEGLEKLALGMALMIREGSAARNLDALAPLITAMSSPQCLLCTDDRNPWEIIHEGHMNALVYRLINQHQIPVHIAYRVASWSAARHFGLKNLGLVAPGKQADLVLLRDEKTVDIQAVMCGGRWVDKAALLRERKAKQAASRPPMQNTVRRQAVTAQSLAFVPVAGHEYRAISVIPNELITCEQRVSWDGRRYDCDNICSLAVIERYGRQTPPATALLHNFGLTRGALASTVSHDSHNIVVAGIDPMDMALAVNQLIAGGGGMCVVADGRVLSHATLPIAGLMSDKTADEIAAEIESLKAACRDCGVMLDEPFIQMAFLSLPVIPTLKLTSLGLYDVNKFVFTHSELTA</sequence>
<evidence type="ECO:0000256" key="6">
    <source>
        <dbReference type="ARBA" id="ARBA00047720"/>
    </source>
</evidence>
<proteinExistence type="inferred from homology"/>